<gene>
    <name evidence="5" type="ORF">O9X94_18625</name>
</gene>
<dbReference type="InterPro" id="IPR000524">
    <property type="entry name" value="Tscrpt_reg_HTH_GntR"/>
</dbReference>
<evidence type="ECO:0000256" key="2">
    <source>
        <dbReference type="ARBA" id="ARBA00023125"/>
    </source>
</evidence>
<evidence type="ECO:0000256" key="1">
    <source>
        <dbReference type="ARBA" id="ARBA00023015"/>
    </source>
</evidence>
<accession>A0A9X3KGG5</accession>
<dbReference type="Proteomes" id="UP001151309">
    <property type="component" value="Unassembled WGS sequence"/>
</dbReference>
<dbReference type="Gene3D" id="1.10.10.10">
    <property type="entry name" value="Winged helix-like DNA-binding domain superfamily/Winged helix DNA-binding domain"/>
    <property type="match status" value="1"/>
</dbReference>
<evidence type="ECO:0000259" key="4">
    <source>
        <dbReference type="PROSITE" id="PS50949"/>
    </source>
</evidence>
<evidence type="ECO:0000313" key="6">
    <source>
        <dbReference type="Proteomes" id="UP001151309"/>
    </source>
</evidence>
<protein>
    <submittedName>
        <fullName evidence="5">GntR family transcriptional regulator</fullName>
    </submittedName>
</protein>
<keyword evidence="2" id="KW-0238">DNA-binding</keyword>
<dbReference type="InterPro" id="IPR008920">
    <property type="entry name" value="TF_FadR/GntR_C"/>
</dbReference>
<dbReference type="Pfam" id="PF00392">
    <property type="entry name" value="GntR"/>
    <property type="match status" value="1"/>
</dbReference>
<keyword evidence="1" id="KW-0805">Transcription regulation</keyword>
<dbReference type="EMBL" id="JAPZLT010000011">
    <property type="protein sequence ID" value="MCZ7911344.1"/>
    <property type="molecule type" value="Genomic_DNA"/>
</dbReference>
<dbReference type="PROSITE" id="PS50949">
    <property type="entry name" value="HTH_GNTR"/>
    <property type="match status" value="1"/>
</dbReference>
<dbReference type="SUPFAM" id="SSF48008">
    <property type="entry name" value="GntR ligand-binding domain-like"/>
    <property type="match status" value="1"/>
</dbReference>
<dbReference type="PANTHER" id="PTHR43537">
    <property type="entry name" value="TRANSCRIPTIONAL REGULATOR, GNTR FAMILY"/>
    <property type="match status" value="1"/>
</dbReference>
<dbReference type="InterPro" id="IPR036390">
    <property type="entry name" value="WH_DNA-bd_sf"/>
</dbReference>
<keyword evidence="3" id="KW-0804">Transcription</keyword>
<reference evidence="5" key="1">
    <citation type="submission" date="2022-12" db="EMBL/GenBank/DDBJ databases">
        <title>Draft genome sequences of 22 rhizogenic Agrobacterium biovar 1 strains, the causative agent of hairy root disease.</title>
        <authorList>
            <person name="Kim N."/>
            <person name="Vargas P."/>
            <person name="Rediers H."/>
        </authorList>
    </citation>
    <scope>NUCLEOTIDE SEQUENCE</scope>
    <source>
        <strain evidence="5">ST07.17.026</strain>
    </source>
</reference>
<dbReference type="PANTHER" id="PTHR43537:SF5">
    <property type="entry name" value="UXU OPERON TRANSCRIPTIONAL REGULATOR"/>
    <property type="match status" value="1"/>
</dbReference>
<dbReference type="InterPro" id="IPR036388">
    <property type="entry name" value="WH-like_DNA-bd_sf"/>
</dbReference>
<keyword evidence="6" id="KW-1185">Reference proteome</keyword>
<dbReference type="AlphaFoldDB" id="A0A9X3KGG5"/>
<feature type="domain" description="HTH gntR-type" evidence="4">
    <location>
        <begin position="40"/>
        <end position="107"/>
    </location>
</feature>
<comment type="caution">
    <text evidence="5">The sequence shown here is derived from an EMBL/GenBank/DDBJ whole genome shotgun (WGS) entry which is preliminary data.</text>
</comment>
<proteinExistence type="predicted"/>
<sequence length="266" mass="30421">MYWYIVWKIAAYARLSESIPEVTVDQIVPLFSPDQLDGRTSKSAQVYELLRNAIISLKMPPDSAVVEKDICAQLGISRTPLREAILQLAKESLIKIAPSDGTFVNKIILREVLQGQLVRDTIEMRLTQLAARNFKPEYEKEFELALFKQKAAAKRKDVDEFFALDNEFHRLICETAGFPDAWLAIHNATGQLDRVRRQAFPLESHYSVVFDEHREIYERIRKRDEAGAAAVFQVQLDSTFPSIQILREKRPDLISGDADISVTDIR</sequence>
<dbReference type="SUPFAM" id="SSF46785">
    <property type="entry name" value="Winged helix' DNA-binding domain"/>
    <property type="match status" value="1"/>
</dbReference>
<evidence type="ECO:0000313" key="5">
    <source>
        <dbReference type="EMBL" id="MCZ7911344.1"/>
    </source>
</evidence>
<name>A0A9X3KGG5_9HYPH</name>
<dbReference type="GO" id="GO:0003677">
    <property type="term" value="F:DNA binding"/>
    <property type="evidence" value="ECO:0007669"/>
    <property type="project" value="UniProtKB-KW"/>
</dbReference>
<dbReference type="Pfam" id="PF07729">
    <property type="entry name" value="FCD"/>
    <property type="match status" value="1"/>
</dbReference>
<dbReference type="RefSeq" id="WP_269703612.1">
    <property type="nucleotide sequence ID" value="NZ_JAPZLT010000011.1"/>
</dbReference>
<dbReference type="CDD" id="cd07377">
    <property type="entry name" value="WHTH_GntR"/>
    <property type="match status" value="1"/>
</dbReference>
<dbReference type="Gene3D" id="1.20.120.530">
    <property type="entry name" value="GntR ligand-binding domain-like"/>
    <property type="match status" value="1"/>
</dbReference>
<organism evidence="5 6">
    <name type="scientific">Agrobacterium leguminum</name>
    <dbReference type="NCBI Taxonomy" id="2792015"/>
    <lineage>
        <taxon>Bacteria</taxon>
        <taxon>Pseudomonadati</taxon>
        <taxon>Pseudomonadota</taxon>
        <taxon>Alphaproteobacteria</taxon>
        <taxon>Hyphomicrobiales</taxon>
        <taxon>Rhizobiaceae</taxon>
        <taxon>Rhizobium/Agrobacterium group</taxon>
        <taxon>Agrobacterium</taxon>
    </lineage>
</organism>
<evidence type="ECO:0000256" key="3">
    <source>
        <dbReference type="ARBA" id="ARBA00023163"/>
    </source>
</evidence>
<dbReference type="GO" id="GO:0003700">
    <property type="term" value="F:DNA-binding transcription factor activity"/>
    <property type="evidence" value="ECO:0007669"/>
    <property type="project" value="InterPro"/>
</dbReference>
<dbReference type="InterPro" id="IPR011711">
    <property type="entry name" value="GntR_C"/>
</dbReference>
<dbReference type="SMART" id="SM00895">
    <property type="entry name" value="FCD"/>
    <property type="match status" value="1"/>
</dbReference>
<dbReference type="SMART" id="SM00345">
    <property type="entry name" value="HTH_GNTR"/>
    <property type="match status" value="1"/>
</dbReference>